<dbReference type="PANTHER" id="PTHR43818">
    <property type="entry name" value="BCDNA.GH03377"/>
    <property type="match status" value="1"/>
</dbReference>
<name>A0A3B0U9M5_9ZZZZ</name>
<dbReference type="Pfam" id="PF01408">
    <property type="entry name" value="GFO_IDH_MocA"/>
    <property type="match status" value="1"/>
</dbReference>
<evidence type="ECO:0000259" key="2">
    <source>
        <dbReference type="Pfam" id="PF19051"/>
    </source>
</evidence>
<proteinExistence type="predicted"/>
<dbReference type="GO" id="GO:0000166">
    <property type="term" value="F:nucleotide binding"/>
    <property type="evidence" value="ECO:0007669"/>
    <property type="project" value="InterPro"/>
</dbReference>
<keyword evidence="3" id="KW-0560">Oxidoreductase</keyword>
<feature type="domain" description="Gfo/Idh/MocA-like oxidoreductase bacterial type C-terminal" evidence="2">
    <location>
        <begin position="207"/>
        <end position="295"/>
    </location>
</feature>
<feature type="domain" description="Gfo/Idh/MocA-like oxidoreductase N-terminal" evidence="1">
    <location>
        <begin position="49"/>
        <end position="163"/>
    </location>
</feature>
<dbReference type="Gene3D" id="3.30.360.10">
    <property type="entry name" value="Dihydrodipicolinate Reductase, domain 2"/>
    <property type="match status" value="1"/>
</dbReference>
<dbReference type="InterPro" id="IPR036291">
    <property type="entry name" value="NAD(P)-bd_dom_sf"/>
</dbReference>
<dbReference type="EMBL" id="UOEP01000188">
    <property type="protein sequence ID" value="VAW23172.1"/>
    <property type="molecule type" value="Genomic_DNA"/>
</dbReference>
<dbReference type="SUPFAM" id="SSF51735">
    <property type="entry name" value="NAD(P)-binding Rossmann-fold domains"/>
    <property type="match status" value="1"/>
</dbReference>
<dbReference type="GO" id="GO:0050112">
    <property type="term" value="F:inositol 2-dehydrogenase (NAD+) activity"/>
    <property type="evidence" value="ECO:0007669"/>
    <property type="project" value="UniProtKB-EC"/>
</dbReference>
<dbReference type="PANTHER" id="PTHR43818:SF10">
    <property type="entry name" value="NADH-DEPENDENT DEHYDROGENASE-RELATED"/>
    <property type="match status" value="1"/>
</dbReference>
<dbReference type="Pfam" id="PF19051">
    <property type="entry name" value="GFO_IDH_MocA_C2"/>
    <property type="match status" value="1"/>
</dbReference>
<dbReference type="InterPro" id="IPR006311">
    <property type="entry name" value="TAT_signal"/>
</dbReference>
<dbReference type="SUPFAM" id="SSF55347">
    <property type="entry name" value="Glyceraldehyde-3-phosphate dehydrogenase-like, C-terminal domain"/>
    <property type="match status" value="1"/>
</dbReference>
<dbReference type="EC" id="1.1.1.18" evidence="3"/>
<evidence type="ECO:0000313" key="3">
    <source>
        <dbReference type="EMBL" id="VAW23172.1"/>
    </source>
</evidence>
<dbReference type="InterPro" id="IPR043906">
    <property type="entry name" value="Gfo/Idh/MocA_OxRdtase_bact_C"/>
</dbReference>
<dbReference type="PROSITE" id="PS51318">
    <property type="entry name" value="TAT"/>
    <property type="match status" value="1"/>
</dbReference>
<dbReference type="Gene3D" id="3.40.50.720">
    <property type="entry name" value="NAD(P)-binding Rossmann-like Domain"/>
    <property type="match status" value="1"/>
</dbReference>
<dbReference type="AlphaFoldDB" id="A0A3B0U9M5"/>
<organism evidence="3">
    <name type="scientific">hydrothermal vent metagenome</name>
    <dbReference type="NCBI Taxonomy" id="652676"/>
    <lineage>
        <taxon>unclassified sequences</taxon>
        <taxon>metagenomes</taxon>
        <taxon>ecological metagenomes</taxon>
    </lineage>
</organism>
<gene>
    <name evidence="3" type="ORF">MNBD_BACTEROID01-1319</name>
</gene>
<dbReference type="InterPro" id="IPR050463">
    <property type="entry name" value="Gfo/Idh/MocA_oxidrdct_glycsds"/>
</dbReference>
<protein>
    <submittedName>
        <fullName evidence="3">Myo-inositol 2-dehydrogenase</fullName>
        <ecNumber evidence="3">1.1.1.18</ecNumber>
    </submittedName>
</protein>
<dbReference type="InterPro" id="IPR000683">
    <property type="entry name" value="Gfo/Idh/MocA-like_OxRdtase_N"/>
</dbReference>
<evidence type="ECO:0000259" key="1">
    <source>
        <dbReference type="Pfam" id="PF01408"/>
    </source>
</evidence>
<accession>A0A3B0U9M5</accession>
<sequence length="495" mass="55127">MSKSENLKETSLSRRKFVGMAASGAAALYVVPSYAVGGLGHTAPSDKLNIAGVGVGGIGRRDLRKITGQNIVALCDVDWDYASKTFKDYPKAKVYKDYRLMLEQKDIDAVLIATPDHTHAIIGTAAMREGKHVFIQKPLAHSVYETRVLTETARKYKVATQMGNQGNSSESVRQICEWIWDGAIGEIKEVHAWTNRPIWPQGLERPTEKMEVPKTLDWDLWIGPAPMRPYNSAYTPWNWRAWWDFGTGALGDMGCHILDPVFQALKLKNPTSMQGSSSQVNTESAPIASRIKYEFPARDDMPKLAMPPVDLYWYDGGLKPDRPDDLEEGVPMGDGNGGALFIGSKGKIACGLFGNNYIMFPRELRENYTNPPKTIPRIKGNVEGHWNDWVRAAKESPENRVEAGSNFEYAGPLSESVVMGNLAIRLQELNKKLKWDGKDMSITNISGTDKISVVTSDKFTVINGDPRFDTKKVEILAKASSEKWIKPGYRVGWIL</sequence>
<reference evidence="3" key="1">
    <citation type="submission" date="2018-06" db="EMBL/GenBank/DDBJ databases">
        <authorList>
            <person name="Zhirakovskaya E."/>
        </authorList>
    </citation>
    <scope>NUCLEOTIDE SEQUENCE</scope>
</reference>